<dbReference type="STRING" id="4072.A0A2G3AA88"/>
<comment type="caution">
    <text evidence="2">The sequence shown here is derived from an EMBL/GenBank/DDBJ whole genome shotgun (WGS) entry which is preliminary data.</text>
</comment>
<dbReference type="Gene3D" id="1.10.630.10">
    <property type="entry name" value="Cytochrome P450"/>
    <property type="match status" value="1"/>
</dbReference>
<name>A0A2G3AA88_CAPAN</name>
<reference evidence="2 3" key="2">
    <citation type="journal article" date="2017" name="Genome Biol.">
        <title>New reference genome sequences of hot pepper reveal the massive evolution of plant disease-resistance genes by retroduplication.</title>
        <authorList>
            <person name="Kim S."/>
            <person name="Park J."/>
            <person name="Yeom S.I."/>
            <person name="Kim Y.M."/>
            <person name="Seo E."/>
            <person name="Kim K.T."/>
            <person name="Kim M.S."/>
            <person name="Lee J.M."/>
            <person name="Cheong K."/>
            <person name="Shin H.S."/>
            <person name="Kim S.B."/>
            <person name="Han K."/>
            <person name="Lee J."/>
            <person name="Park M."/>
            <person name="Lee H.A."/>
            <person name="Lee H.Y."/>
            <person name="Lee Y."/>
            <person name="Oh S."/>
            <person name="Lee J.H."/>
            <person name="Choi E."/>
            <person name="Choi E."/>
            <person name="Lee S.E."/>
            <person name="Jeon J."/>
            <person name="Kim H."/>
            <person name="Choi G."/>
            <person name="Song H."/>
            <person name="Lee J."/>
            <person name="Lee S.C."/>
            <person name="Kwon J.K."/>
            <person name="Lee H.Y."/>
            <person name="Koo N."/>
            <person name="Hong Y."/>
            <person name="Kim R.W."/>
            <person name="Kang W.H."/>
            <person name="Huh J.H."/>
            <person name="Kang B.C."/>
            <person name="Yang T.J."/>
            <person name="Lee Y.H."/>
            <person name="Bennetzen J.L."/>
            <person name="Choi D."/>
        </authorList>
    </citation>
    <scope>NUCLEOTIDE SEQUENCE [LARGE SCALE GENOMIC DNA]</scope>
    <source>
        <strain evidence="3">cv. CM334</strain>
    </source>
</reference>
<dbReference type="Gramene" id="PHT91172">
    <property type="protein sequence ID" value="PHT91172"/>
    <property type="gene ID" value="T459_06285"/>
</dbReference>
<evidence type="ECO:0000313" key="3">
    <source>
        <dbReference type="Proteomes" id="UP000222542"/>
    </source>
</evidence>
<keyword evidence="3" id="KW-1185">Reference proteome</keyword>
<dbReference type="EMBL" id="AYRZ02000002">
    <property type="protein sequence ID" value="PHT91172.1"/>
    <property type="molecule type" value="Genomic_DNA"/>
</dbReference>
<accession>A0A2G3AA88</accession>
<dbReference type="GO" id="GO:0016705">
    <property type="term" value="F:oxidoreductase activity, acting on paired donors, with incorporation or reduction of molecular oxygen"/>
    <property type="evidence" value="ECO:0007669"/>
    <property type="project" value="InterPro"/>
</dbReference>
<dbReference type="GO" id="GO:0020037">
    <property type="term" value="F:heme binding"/>
    <property type="evidence" value="ECO:0007669"/>
    <property type="project" value="InterPro"/>
</dbReference>
<organism evidence="2 3">
    <name type="scientific">Capsicum annuum</name>
    <name type="common">Capsicum pepper</name>
    <dbReference type="NCBI Taxonomy" id="4072"/>
    <lineage>
        <taxon>Eukaryota</taxon>
        <taxon>Viridiplantae</taxon>
        <taxon>Streptophyta</taxon>
        <taxon>Embryophyta</taxon>
        <taxon>Tracheophyta</taxon>
        <taxon>Spermatophyta</taxon>
        <taxon>Magnoliopsida</taxon>
        <taxon>eudicotyledons</taxon>
        <taxon>Gunneridae</taxon>
        <taxon>Pentapetalae</taxon>
        <taxon>asterids</taxon>
        <taxon>lamiids</taxon>
        <taxon>Solanales</taxon>
        <taxon>Solanaceae</taxon>
        <taxon>Solanoideae</taxon>
        <taxon>Capsiceae</taxon>
        <taxon>Capsicum</taxon>
    </lineage>
</organism>
<dbReference type="Proteomes" id="UP000222542">
    <property type="component" value="Unassembled WGS sequence"/>
</dbReference>
<keyword evidence="1" id="KW-0175">Coiled coil</keyword>
<dbReference type="AlphaFoldDB" id="A0A2G3AA88"/>
<protein>
    <submittedName>
        <fullName evidence="2">Uncharacterized protein</fullName>
    </submittedName>
</protein>
<feature type="coiled-coil region" evidence="1">
    <location>
        <begin position="96"/>
        <end position="171"/>
    </location>
</feature>
<gene>
    <name evidence="2" type="ORF">T459_06285</name>
</gene>
<sequence>MVGSFQSENSLSRRINNVKNTLSPAISAVSGGGGSPDGAVPGKVPSPFVHLTLTLSEPALHVHEPVQPDLGMAGQFYPVQQLGTLIQYCKELEEGRQNWVQHKKEATWRLNRLEQQLESEKARKRRQKVEEIKATMRCLHEEEMTFLGKMEREYREQLSALQRDAEVKETEIMETWSSKQLKLAKLVGKIGFHSYGGGDGNINLQKANHEDFASTRKLLSALLKSESLQRFVSVADAILRRRLQTEWNCPQIKVLPAVGKYIFSLACKLFLSIHDTQKVERLSKYIEDISTGPNNYNHVNGVYVHQELLVDIDDPELEESILQHLVVVTSMNTRGWKERLFSRSSSMSDASSAMSEADAGIAGLSQLIERLET</sequence>
<proteinExistence type="predicted"/>
<dbReference type="GO" id="GO:0004497">
    <property type="term" value="F:monooxygenase activity"/>
    <property type="evidence" value="ECO:0007669"/>
    <property type="project" value="InterPro"/>
</dbReference>
<evidence type="ECO:0000256" key="1">
    <source>
        <dbReference type="SAM" id="Coils"/>
    </source>
</evidence>
<dbReference type="PANTHER" id="PTHR47214:SF1">
    <property type="entry name" value="PROTEIN ROUGH SHEATH 2 HOMOLOG"/>
    <property type="match status" value="1"/>
</dbReference>
<dbReference type="PANTHER" id="PTHR47214">
    <property type="entry name" value="PROTEIN ROUGH SHEATH 2 HOMOLOG"/>
    <property type="match status" value="1"/>
</dbReference>
<reference evidence="2 3" key="1">
    <citation type="journal article" date="2014" name="Nat. Genet.">
        <title>Genome sequence of the hot pepper provides insights into the evolution of pungency in Capsicum species.</title>
        <authorList>
            <person name="Kim S."/>
            <person name="Park M."/>
            <person name="Yeom S.I."/>
            <person name="Kim Y.M."/>
            <person name="Lee J.M."/>
            <person name="Lee H.A."/>
            <person name="Seo E."/>
            <person name="Choi J."/>
            <person name="Cheong K."/>
            <person name="Kim K.T."/>
            <person name="Jung K."/>
            <person name="Lee G.W."/>
            <person name="Oh S.K."/>
            <person name="Bae C."/>
            <person name="Kim S.B."/>
            <person name="Lee H.Y."/>
            <person name="Kim S.Y."/>
            <person name="Kim M.S."/>
            <person name="Kang B.C."/>
            <person name="Jo Y.D."/>
            <person name="Yang H.B."/>
            <person name="Jeong H.J."/>
            <person name="Kang W.H."/>
            <person name="Kwon J.K."/>
            <person name="Shin C."/>
            <person name="Lim J.Y."/>
            <person name="Park J.H."/>
            <person name="Huh J.H."/>
            <person name="Kim J.S."/>
            <person name="Kim B.D."/>
            <person name="Cohen O."/>
            <person name="Paran I."/>
            <person name="Suh M.C."/>
            <person name="Lee S.B."/>
            <person name="Kim Y.K."/>
            <person name="Shin Y."/>
            <person name="Noh S.J."/>
            <person name="Park J."/>
            <person name="Seo Y.S."/>
            <person name="Kwon S.Y."/>
            <person name="Kim H.A."/>
            <person name="Park J.M."/>
            <person name="Kim H.J."/>
            <person name="Choi S.B."/>
            <person name="Bosland P.W."/>
            <person name="Reeves G."/>
            <person name="Jo S.H."/>
            <person name="Lee B.W."/>
            <person name="Cho H.T."/>
            <person name="Choi H.S."/>
            <person name="Lee M.S."/>
            <person name="Yu Y."/>
            <person name="Do Choi Y."/>
            <person name="Park B.S."/>
            <person name="van Deynze A."/>
            <person name="Ashrafi H."/>
            <person name="Hill T."/>
            <person name="Kim W.T."/>
            <person name="Pai H.S."/>
            <person name="Ahn H.K."/>
            <person name="Yeam I."/>
            <person name="Giovannoni J.J."/>
            <person name="Rose J.K."/>
            <person name="Sorensen I."/>
            <person name="Lee S.J."/>
            <person name="Kim R.W."/>
            <person name="Choi I.Y."/>
            <person name="Choi B.S."/>
            <person name="Lim J.S."/>
            <person name="Lee Y.H."/>
            <person name="Choi D."/>
        </authorList>
    </citation>
    <scope>NUCLEOTIDE SEQUENCE [LARGE SCALE GENOMIC DNA]</scope>
    <source>
        <strain evidence="3">cv. CM334</strain>
    </source>
</reference>
<dbReference type="GO" id="GO:0005506">
    <property type="term" value="F:iron ion binding"/>
    <property type="evidence" value="ECO:0007669"/>
    <property type="project" value="InterPro"/>
</dbReference>
<evidence type="ECO:0000313" key="2">
    <source>
        <dbReference type="EMBL" id="PHT91172.1"/>
    </source>
</evidence>
<dbReference type="InterPro" id="IPR052844">
    <property type="entry name" value="Leaf_Dev_Regulator"/>
</dbReference>
<dbReference type="InterPro" id="IPR036396">
    <property type="entry name" value="Cyt_P450_sf"/>
</dbReference>